<dbReference type="GO" id="GO:0042597">
    <property type="term" value="C:periplasmic space"/>
    <property type="evidence" value="ECO:0007669"/>
    <property type="project" value="UniProtKB-ARBA"/>
</dbReference>
<dbReference type="GO" id="GO:0015833">
    <property type="term" value="P:peptide transport"/>
    <property type="evidence" value="ECO:0007669"/>
    <property type="project" value="TreeGrafter"/>
</dbReference>
<proteinExistence type="predicted"/>
<accession>A0A841FGA1</accession>
<feature type="signal peptide" evidence="1">
    <location>
        <begin position="1"/>
        <end position="30"/>
    </location>
</feature>
<evidence type="ECO:0000313" key="4">
    <source>
        <dbReference type="Proteomes" id="UP000548476"/>
    </source>
</evidence>
<gene>
    <name evidence="3" type="ORF">HNR73_002748</name>
</gene>
<dbReference type="Gene3D" id="3.40.190.10">
    <property type="entry name" value="Periplasmic binding protein-like II"/>
    <property type="match status" value="1"/>
</dbReference>
<dbReference type="GO" id="GO:1904680">
    <property type="term" value="F:peptide transmembrane transporter activity"/>
    <property type="evidence" value="ECO:0007669"/>
    <property type="project" value="TreeGrafter"/>
</dbReference>
<dbReference type="EMBL" id="JACHGT010000005">
    <property type="protein sequence ID" value="MBB6034894.1"/>
    <property type="molecule type" value="Genomic_DNA"/>
</dbReference>
<dbReference type="InterPro" id="IPR000914">
    <property type="entry name" value="SBP_5_dom"/>
</dbReference>
<protein>
    <submittedName>
        <fullName evidence="3">Peptide/nickel transport system substrate-binding protein</fullName>
    </submittedName>
</protein>
<feature type="chain" id="PRO_5032359858" evidence="1">
    <location>
        <begin position="31"/>
        <end position="516"/>
    </location>
</feature>
<reference evidence="3 4" key="1">
    <citation type="submission" date="2020-08" db="EMBL/GenBank/DDBJ databases">
        <title>Genomic Encyclopedia of Type Strains, Phase IV (KMG-IV): sequencing the most valuable type-strain genomes for metagenomic binning, comparative biology and taxonomic classification.</title>
        <authorList>
            <person name="Goeker M."/>
        </authorList>
    </citation>
    <scope>NUCLEOTIDE SEQUENCE [LARGE SCALE GENOMIC DNA]</scope>
    <source>
        <strain evidence="3 4">YIM 65646</strain>
    </source>
</reference>
<dbReference type="PANTHER" id="PTHR30290">
    <property type="entry name" value="PERIPLASMIC BINDING COMPONENT OF ABC TRANSPORTER"/>
    <property type="match status" value="1"/>
</dbReference>
<name>A0A841FGA1_9ACTN</name>
<dbReference type="InterPro" id="IPR039424">
    <property type="entry name" value="SBP_5"/>
</dbReference>
<sequence length="516" mass="54523">MSRHPLTRLAPAVALLAVTALTACSSPAEPADGDVLRVVTPYTIKNLDPLQQGLWAPEWGYGELLMRATEHGTVEPWLLESIEHHTPTGWRLDLKPGIAFHNGNPLNAAALDAVFEANLSGNKRTGSLLAGAVVGTDGPLTVIIETRSPTPNLPNILADEGVLPVYDVAALAAVPDRTDDAAIAAAGIYTGPFTVASLTPDRLTLKRNDAHRDGPPALDGVEVSFVEDGQARVLAVRSGEADLAFYPPTEALRNLGDDVRVIDATANPSPLRGFVNTRGPLGDVAVRRALALAIDYASLSADAMDGLYSPPIGMFPASVPYARQDLRTDTAEAARLLDAAGWGFRDGIRAKDGKALTITVLSYGSQPDTAVIATALQAQLSATGFAVEVRDVPANYEAMADPAGWDVGLSFDSALGTTYDPLGRLHDFLHTEGQYNFGAVGDTELDHLLDELSATFDEDERTRLLDEIQRHAVAEQAYALFLADRPARVVAAPAYAGYTVSSVLQHVGTATGPGAS</sequence>
<dbReference type="Pfam" id="PF00496">
    <property type="entry name" value="SBP_bac_5"/>
    <property type="match status" value="1"/>
</dbReference>
<keyword evidence="1" id="KW-0732">Signal</keyword>
<dbReference type="InterPro" id="IPR030678">
    <property type="entry name" value="Peptide/Ni-bd"/>
</dbReference>
<dbReference type="PANTHER" id="PTHR30290:SF65">
    <property type="entry name" value="MONOACYL PHOSPHATIDYLINOSITOL TETRAMANNOSIDE-BINDING PROTEIN LPQW-RELATED"/>
    <property type="match status" value="1"/>
</dbReference>
<dbReference type="PIRSF" id="PIRSF002741">
    <property type="entry name" value="MppA"/>
    <property type="match status" value="1"/>
</dbReference>
<dbReference type="Gene3D" id="3.10.105.10">
    <property type="entry name" value="Dipeptide-binding Protein, Domain 3"/>
    <property type="match status" value="1"/>
</dbReference>
<comment type="caution">
    <text evidence="3">The sequence shown here is derived from an EMBL/GenBank/DDBJ whole genome shotgun (WGS) entry which is preliminary data.</text>
</comment>
<dbReference type="PROSITE" id="PS51257">
    <property type="entry name" value="PROKAR_LIPOPROTEIN"/>
    <property type="match status" value="1"/>
</dbReference>
<dbReference type="GO" id="GO:0043190">
    <property type="term" value="C:ATP-binding cassette (ABC) transporter complex"/>
    <property type="evidence" value="ECO:0007669"/>
    <property type="project" value="InterPro"/>
</dbReference>
<keyword evidence="4" id="KW-1185">Reference proteome</keyword>
<feature type="domain" description="Solute-binding protein family 5" evidence="2">
    <location>
        <begin position="73"/>
        <end position="435"/>
    </location>
</feature>
<organism evidence="3 4">
    <name type="scientific">Phytomonospora endophytica</name>
    <dbReference type="NCBI Taxonomy" id="714109"/>
    <lineage>
        <taxon>Bacteria</taxon>
        <taxon>Bacillati</taxon>
        <taxon>Actinomycetota</taxon>
        <taxon>Actinomycetes</taxon>
        <taxon>Micromonosporales</taxon>
        <taxon>Micromonosporaceae</taxon>
        <taxon>Phytomonospora</taxon>
    </lineage>
</organism>
<evidence type="ECO:0000259" key="2">
    <source>
        <dbReference type="Pfam" id="PF00496"/>
    </source>
</evidence>
<dbReference type="SUPFAM" id="SSF53850">
    <property type="entry name" value="Periplasmic binding protein-like II"/>
    <property type="match status" value="1"/>
</dbReference>
<evidence type="ECO:0000313" key="3">
    <source>
        <dbReference type="EMBL" id="MBB6034894.1"/>
    </source>
</evidence>
<dbReference type="RefSeq" id="WP_184787748.1">
    <property type="nucleotide sequence ID" value="NZ_BONT01000090.1"/>
</dbReference>
<evidence type="ECO:0000256" key="1">
    <source>
        <dbReference type="SAM" id="SignalP"/>
    </source>
</evidence>
<dbReference type="Proteomes" id="UP000548476">
    <property type="component" value="Unassembled WGS sequence"/>
</dbReference>
<dbReference type="AlphaFoldDB" id="A0A841FGA1"/>